<keyword evidence="4" id="KW-1185">Reference proteome</keyword>
<dbReference type="EMBL" id="JAPQKL010000005">
    <property type="protein sequence ID" value="KAJ5129807.1"/>
    <property type="molecule type" value="Genomic_DNA"/>
</dbReference>
<keyword evidence="2" id="KW-0472">Membrane</keyword>
<protein>
    <submittedName>
        <fullName evidence="3">Uncharacterized protein</fullName>
    </submittedName>
</protein>
<evidence type="ECO:0000313" key="4">
    <source>
        <dbReference type="Proteomes" id="UP001149079"/>
    </source>
</evidence>
<keyword evidence="2" id="KW-1133">Transmembrane helix</keyword>
<proteinExistence type="predicted"/>
<feature type="region of interest" description="Disordered" evidence="1">
    <location>
        <begin position="61"/>
        <end position="98"/>
    </location>
</feature>
<dbReference type="GeneID" id="81405760"/>
<reference evidence="3" key="1">
    <citation type="submission" date="2022-11" db="EMBL/GenBank/DDBJ databases">
        <authorList>
            <person name="Petersen C."/>
        </authorList>
    </citation>
    <scope>NUCLEOTIDE SEQUENCE</scope>
    <source>
        <strain evidence="3">IBT 22155</strain>
    </source>
</reference>
<dbReference type="RefSeq" id="XP_056520186.1">
    <property type="nucleotide sequence ID" value="XM_056666590.1"/>
</dbReference>
<organism evidence="3 4">
    <name type="scientific">Penicillium bovifimosum</name>
    <dbReference type="NCBI Taxonomy" id="126998"/>
    <lineage>
        <taxon>Eukaryota</taxon>
        <taxon>Fungi</taxon>
        <taxon>Dikarya</taxon>
        <taxon>Ascomycota</taxon>
        <taxon>Pezizomycotina</taxon>
        <taxon>Eurotiomycetes</taxon>
        <taxon>Eurotiomycetidae</taxon>
        <taxon>Eurotiales</taxon>
        <taxon>Aspergillaceae</taxon>
        <taxon>Penicillium</taxon>
    </lineage>
</organism>
<evidence type="ECO:0000313" key="3">
    <source>
        <dbReference type="EMBL" id="KAJ5129807.1"/>
    </source>
</evidence>
<sequence length="121" mass="13527">MAPIPGSDHVLLSRKERNNEADEETGMLFVYLIFGSLLAALALAAGYLFFKKCVRPKLKARRRDGWEKSDGPPLKVIEGKEPARPESAHVAGHEKQAEVDRITTDLTEDYMRKSTVLMGSR</sequence>
<evidence type="ECO:0000256" key="2">
    <source>
        <dbReference type="SAM" id="Phobius"/>
    </source>
</evidence>
<comment type="caution">
    <text evidence="3">The sequence shown here is derived from an EMBL/GenBank/DDBJ whole genome shotgun (WGS) entry which is preliminary data.</text>
</comment>
<reference evidence="3" key="2">
    <citation type="journal article" date="2023" name="IMA Fungus">
        <title>Comparative genomic study of the Penicillium genus elucidates a diverse pangenome and 15 lateral gene transfer events.</title>
        <authorList>
            <person name="Petersen C."/>
            <person name="Sorensen T."/>
            <person name="Nielsen M.R."/>
            <person name="Sondergaard T.E."/>
            <person name="Sorensen J.L."/>
            <person name="Fitzpatrick D.A."/>
            <person name="Frisvad J.C."/>
            <person name="Nielsen K.L."/>
        </authorList>
    </citation>
    <scope>NUCLEOTIDE SEQUENCE</scope>
    <source>
        <strain evidence="3">IBT 22155</strain>
    </source>
</reference>
<accession>A0A9W9GTM6</accession>
<feature type="transmembrane region" description="Helical" evidence="2">
    <location>
        <begin position="28"/>
        <end position="50"/>
    </location>
</feature>
<keyword evidence="2" id="KW-0812">Transmembrane</keyword>
<gene>
    <name evidence="3" type="ORF">N7515_005846</name>
</gene>
<feature type="compositionally biased region" description="Basic and acidic residues" evidence="1">
    <location>
        <begin position="77"/>
        <end position="98"/>
    </location>
</feature>
<dbReference type="OrthoDB" id="4296667at2759"/>
<dbReference type="AlphaFoldDB" id="A0A9W9GTM6"/>
<evidence type="ECO:0000256" key="1">
    <source>
        <dbReference type="SAM" id="MobiDB-lite"/>
    </source>
</evidence>
<name>A0A9W9GTM6_9EURO</name>
<dbReference type="Proteomes" id="UP001149079">
    <property type="component" value="Unassembled WGS sequence"/>
</dbReference>